<evidence type="ECO:0000256" key="2">
    <source>
        <dbReference type="SAM" id="MobiDB-lite"/>
    </source>
</evidence>
<feature type="region of interest" description="Disordered" evidence="2">
    <location>
        <begin position="1264"/>
        <end position="1295"/>
    </location>
</feature>
<evidence type="ECO:0000256" key="1">
    <source>
        <dbReference type="PROSITE-ProRule" id="PRU00176"/>
    </source>
</evidence>
<protein>
    <recommendedName>
        <fullName evidence="3">RRM domain-containing protein</fullName>
    </recommendedName>
</protein>
<feature type="compositionally biased region" description="Basic and acidic residues" evidence="2">
    <location>
        <begin position="2795"/>
        <end position="2807"/>
    </location>
</feature>
<feature type="region of interest" description="Disordered" evidence="2">
    <location>
        <begin position="2334"/>
        <end position="2537"/>
    </location>
</feature>
<evidence type="ECO:0000313" key="5">
    <source>
        <dbReference type="Proteomes" id="UP000028828"/>
    </source>
</evidence>
<dbReference type="Proteomes" id="UP000028828">
    <property type="component" value="Unassembled WGS sequence"/>
</dbReference>
<dbReference type="OrthoDB" id="332588at2759"/>
<feature type="compositionally biased region" description="Low complexity" evidence="2">
    <location>
        <begin position="468"/>
        <end position="482"/>
    </location>
</feature>
<sequence>MQNEALARGSLPCPPRHKPAGFAACEGAAQEDLAAPDSTGCSQASVSTLSTTAATTASPVTDHLGNLCASGVSFSPPPSRPFLRVDGSSSMPACSLSAAPGCVEGCASGLTSPVTQRLLFPPFSASRLPSREGATCASATGELGAPPGKAREEGGACHFEPGERGGLSTPVPPLTEPPAFAVMQANRVSQERPFSFHPYGEAGRRDLVAALPCQASSSAFLPFADRPGLVQMAGEVYVQPTFAPARLPLATPNRPAEVGEESAHATQATHAGPPSTAEGDGAAVAALAEGRQASRLQASLGAAVCHPPQAGFQPPGLPLHVPGQTTQGSGSFSSFSSFALPRPDPSVGARGEGRGEQEDLGSGVRTPSSVLRSSSRTSSGLATLRSSSVALGGVQGCAPSAAFQEVGCLRHAPCLSPSLAVGSKAVASAPFPKGAESGAAGPGSAYPPSASLHPTTAGSCGPQPVQGAPSASAPASMASGTPPLFVPPSAPFSSVCTSGSDQAGSCGFPPSTTSRSASGHPPGVSPSFGLYPPCFLSKLSPSAATNPLPPHLLLAHPPGSEATVPLSASGASLAQSAAPAPPFLPPPSFTATLAPPNLPAPSPASSAHAPHALRAQFPPAPIQNSPPAGPPSLPAASARPGVCTPGGPEHAASSAVGTPGPATGLATSLHVGSSLAAVWSALCSAGLNPGCDLWHAKQVLCQRESRPLRLSRFEMVEAYAKSTLCLSCDSMEHKITNCPFGEFVCPNCHRSSHRGEHCPLPCRFCFECHSGISVNECIRRTVRQPLERLLGVKMPLDAALCRASGSSPFASSVGDGGKANGRWTVDDLSLHVADRPNTAHGRSVYVSNMVPGTTKEALRTAINLLLEHGCVLSVEMRERSNLQPYAFVELSTLQAAYELVQQKKTALVIRDQQLKVQFKKIGLTCTSTARLRLTSDASHMGLEDDAGHGKPGVSGVCTPETGRDSATSEASVERDRAQLAQVLLQSTEPFLPTGQSVHEVCRLVAVKLAKDYGLSSPLLLDAVPSAFFPRGPGAAHALPYYHLQNSLNAAHPQVFASCVSREETPGEDRLGRVPRGSVGSLGGQPRNEFGEKQGPFPSDSPFSSAASFSSFSSSAGAPGVRRVSEQAGRQSDPLSLSGGSGRGSLTHFRAGQEPVPESSAASAACGLSSALSGVRTPLETSANAHFSSGGHPLERGAGDAGGAETQGRSEMSLSDSLERQSSRTEIAGQSLGMPRPSREVPSRFWGADDGGALCLSDLETENQRVHDGDRLGPRTVTGYPYPPFGAKGQNREEETRRRFDAEFLPAHLGATLAEGSNRHQLAVHADRGDTQPERREALGSILGRDADRRCEAARQGQRDGNRDSLSKGYGEAQGKCGDECGTAGGSLNRTRYACDGDESPQRSTSRHDVDGGCLAAAAKNGVSKTSLTEHEFLSLKGCIDGNVALQVGFGVSGSSWGRIEERKLEGDASLSSFASAPSALLSAPSTSGVTPAGGTPHLGRDAGSEAPSRQVYAHPTPGVAPLSVHPKDFADVCDRQGERGMPANEGLQEFSAGDRPAAFQARVASGCANSVARCPGLLPPGLSPLFGRHDVEHLQRRGASCEGRTSSFDVEDLSRQRTSSFFSSLFSFSENEGSGLAEARRMETTETVAELLGSADDGRQEAQREKREDEKDQHTHGSRQRGKGEAEIPKCGDPDAETAREQGITSRSSLFLSSSAGSTLSSASGGAGTTPGTANDTPLSFVSSSSSSSASSLSSSLASSLSSGPILTASSPPSGGGRTPQHDVDGLAAFSGVMTPRRLSEDPAVALAAEPSQPQPVSFLSSWGGWMTRSRESDPSRVDATIYAKDEHLCDSTRRLSSSLSSLSSSFSSFASPLSASHASHTSACLSAPDGGAQRASLTNDGTLFGGGSSGDAEAGPSDGPRQADSGRPCLHEASRETLSARTRGCAPPAGPRAWEEENKRETRDDTAGDAGRDMRREGDARLFRFPFLARSETEAAADFAPGPSCGVSPFSSERGALARGSSLTLPLSLSTRSTEEEDEGREPERRTKLKTGEKAWMRSSSAREASETEVDANSTLVPLSQTFAKSREERFRREEEGGDDNALKKGGTVDTATVRTGSPSLSSASTACLRKQVEFKSVYAEGQSRSLRFCLATAEALAARDEEASPFFFFPLSQTPVEAPASTATDVSGLLEGKDARAGRAEATARNGERFEGERGACWPGEGREASAASLLLRSFANSTEKPESLPVSSSSLFPAGRESTSSLLLSSAGGTEARRLGAPEKSCEREEAPRSPEGDEHPTLSHLAAHQQGLPPLVGAGLDSSLGVSFPPLLSPSSPLLRCQQTGEHSISSPEEKAARCGSGRTADGQAAARRGQQRGEETPRNGGEHSGAAAAQLASFSLHAATPSEKDKRSRFRDDGDRVHRREGREEASQKLERRREGDATSGDEETKGEETRERGEAREAERTGNFSTEREAKFEDAEERPALSGWQTQRTSLREREEAALSVDFASASGKGAPWRREQGEDSARGSVAVKKGQVAGDENAFLLFTSQEQERERVVCAEDERQRITTMVAREREAEGERVRKELASEKARAPNAAGSPGSSPEGGCQVSEDAKAEEWNAKTGSGGISSTATVGMKTGKETLEARGCISRSFAGGDVSRDTDFQSLRQKAGTKKETKSEKCLPRCASLVAEAPKATAGEQLSDESRNLREEPTLEKARETNEMRTEETVGQCPAQGGATEGRRIEREETLEDGEEKTRLCEDGSTGEWRRNERQEEGQKKEADDGLGSNGKDTSKEQEPGRVKTVDFSGDHGSNVDVESLLERIDGITRQLPPSVLDAVLSSLASARSPAER</sequence>
<feature type="compositionally biased region" description="Low complexity" evidence="2">
    <location>
        <begin position="432"/>
        <end position="451"/>
    </location>
</feature>
<feature type="compositionally biased region" description="Basic and acidic residues" evidence="2">
    <location>
        <begin position="2043"/>
        <end position="2057"/>
    </location>
</feature>
<gene>
    <name evidence="4" type="ORF">TGP89_311070</name>
</gene>
<dbReference type="SUPFAM" id="SSF54928">
    <property type="entry name" value="RNA-binding domain, RBD"/>
    <property type="match status" value="1"/>
</dbReference>
<feature type="region of interest" description="Disordered" evidence="2">
    <location>
        <begin position="1181"/>
        <end position="1242"/>
    </location>
</feature>
<feature type="compositionally biased region" description="Basic and acidic residues" evidence="2">
    <location>
        <begin position="1954"/>
        <end position="1978"/>
    </location>
</feature>
<feature type="compositionally biased region" description="Basic and acidic residues" evidence="2">
    <location>
        <begin position="2706"/>
        <end position="2730"/>
    </location>
</feature>
<feature type="compositionally biased region" description="Basic and acidic residues" evidence="2">
    <location>
        <begin position="2274"/>
        <end position="2301"/>
    </location>
</feature>
<dbReference type="InterPro" id="IPR035979">
    <property type="entry name" value="RBD_domain_sf"/>
</dbReference>
<dbReference type="InterPro" id="IPR012677">
    <property type="entry name" value="Nucleotide-bd_a/b_plait_sf"/>
</dbReference>
<feature type="region of interest" description="Disordered" evidence="2">
    <location>
        <begin position="2654"/>
        <end position="2818"/>
    </location>
</feature>
<feature type="region of interest" description="Disordered" evidence="2">
    <location>
        <begin position="1651"/>
        <end position="1795"/>
    </location>
</feature>
<feature type="compositionally biased region" description="Polar residues" evidence="2">
    <location>
        <begin position="2111"/>
        <end position="2124"/>
    </location>
</feature>
<feature type="compositionally biased region" description="Basic and acidic residues" evidence="2">
    <location>
        <begin position="2758"/>
        <end position="2786"/>
    </location>
</feature>
<feature type="compositionally biased region" description="Low complexity" evidence="2">
    <location>
        <begin position="1878"/>
        <end position="1888"/>
    </location>
</feature>
<feature type="compositionally biased region" description="Basic and acidic residues" evidence="2">
    <location>
        <begin position="2572"/>
        <end position="2594"/>
    </location>
</feature>
<feature type="domain" description="RRM" evidence="3">
    <location>
        <begin position="842"/>
        <end position="921"/>
    </location>
</feature>
<feature type="region of interest" description="Disordered" evidence="2">
    <location>
        <begin position="1481"/>
        <end position="1525"/>
    </location>
</feature>
<feature type="region of interest" description="Disordered" evidence="2">
    <location>
        <begin position="1878"/>
        <end position="1978"/>
    </location>
</feature>
<feature type="region of interest" description="Disordered" evidence="2">
    <location>
        <begin position="1059"/>
        <end position="1161"/>
    </location>
</feature>
<feature type="compositionally biased region" description="Low complexity" evidence="2">
    <location>
        <begin position="1705"/>
        <end position="1734"/>
    </location>
</feature>
<reference evidence="4 5" key="1">
    <citation type="submission" date="2014-03" db="EMBL/GenBank/DDBJ databases">
        <authorList>
            <person name="Sibley D."/>
            <person name="Venepally P."/>
            <person name="Karamycheva S."/>
            <person name="Hadjithomas M."/>
            <person name="Khan A."/>
            <person name="Brunk B."/>
            <person name="Roos D."/>
            <person name="Caler E."/>
            <person name="Lorenzi H."/>
        </authorList>
    </citation>
    <scope>NUCLEOTIDE SEQUENCE [LARGE SCALE GENOMIC DNA]</scope>
    <source>
        <strain evidence="5">p89</strain>
    </source>
</reference>
<dbReference type="InterPro" id="IPR000504">
    <property type="entry name" value="RRM_dom"/>
</dbReference>
<comment type="caution">
    <text evidence="4">The sequence shown here is derived from an EMBL/GenBank/DDBJ whole genome shotgun (WGS) entry which is preliminary data.</text>
</comment>
<organism evidence="4 5">
    <name type="scientific">Toxoplasma gondii p89</name>
    <dbReference type="NCBI Taxonomy" id="943119"/>
    <lineage>
        <taxon>Eukaryota</taxon>
        <taxon>Sar</taxon>
        <taxon>Alveolata</taxon>
        <taxon>Apicomplexa</taxon>
        <taxon>Conoidasida</taxon>
        <taxon>Coccidia</taxon>
        <taxon>Eucoccidiorida</taxon>
        <taxon>Eimeriorina</taxon>
        <taxon>Sarcocystidae</taxon>
        <taxon>Toxoplasma</taxon>
    </lineage>
</organism>
<feature type="compositionally biased region" description="Low complexity" evidence="2">
    <location>
        <begin position="364"/>
        <end position="382"/>
    </location>
</feature>
<dbReference type="Gene3D" id="3.30.70.330">
    <property type="match status" value="1"/>
</dbReference>
<feature type="compositionally biased region" description="Basic and acidic residues" evidence="2">
    <location>
        <begin position="2519"/>
        <end position="2528"/>
    </location>
</feature>
<evidence type="ECO:0000313" key="4">
    <source>
        <dbReference type="EMBL" id="KFG41059.1"/>
    </source>
</evidence>
<dbReference type="GO" id="GO:0003723">
    <property type="term" value="F:RNA binding"/>
    <property type="evidence" value="ECO:0007669"/>
    <property type="project" value="UniProtKB-UniRule"/>
</dbReference>
<feature type="region of interest" description="Disordered" evidence="2">
    <location>
        <begin position="942"/>
        <end position="970"/>
    </location>
</feature>
<feature type="region of interest" description="Disordered" evidence="2">
    <location>
        <begin position="248"/>
        <end position="279"/>
    </location>
</feature>
<feature type="compositionally biased region" description="Basic and acidic residues" evidence="2">
    <location>
        <begin position="1656"/>
        <end position="1675"/>
    </location>
</feature>
<feature type="compositionally biased region" description="Polar residues" evidence="2">
    <location>
        <begin position="1206"/>
        <end position="1215"/>
    </location>
</feature>
<feature type="region of interest" description="Disordered" evidence="2">
    <location>
        <begin position="309"/>
        <end position="382"/>
    </location>
</feature>
<feature type="region of interest" description="Disordered" evidence="2">
    <location>
        <begin position="1353"/>
        <end position="1374"/>
    </location>
</feature>
<feature type="region of interest" description="Disordered" evidence="2">
    <location>
        <begin position="576"/>
        <end position="659"/>
    </location>
</feature>
<dbReference type="EMBL" id="AEYI02001141">
    <property type="protein sequence ID" value="KFG41059.1"/>
    <property type="molecule type" value="Genomic_DNA"/>
</dbReference>
<dbReference type="VEuPathDB" id="ToxoDB:TGP89_311070"/>
<feature type="compositionally biased region" description="Low complexity" evidence="2">
    <location>
        <begin position="1094"/>
        <end position="1119"/>
    </location>
</feature>
<feature type="compositionally biased region" description="Low complexity" evidence="2">
    <location>
        <begin position="1743"/>
        <end position="1763"/>
    </location>
</feature>
<feature type="compositionally biased region" description="Basic and acidic residues" evidence="2">
    <location>
        <begin position="1353"/>
        <end position="1365"/>
    </location>
</feature>
<feature type="compositionally biased region" description="Polar residues" evidence="2">
    <location>
        <begin position="2072"/>
        <end position="2085"/>
    </location>
</feature>
<feature type="region of interest" description="Disordered" evidence="2">
    <location>
        <begin position="1996"/>
        <end position="2124"/>
    </location>
</feature>
<evidence type="ECO:0000259" key="3">
    <source>
        <dbReference type="PROSITE" id="PS50102"/>
    </source>
</evidence>
<feature type="region of interest" description="Disordered" evidence="2">
    <location>
        <begin position="430"/>
        <end position="482"/>
    </location>
</feature>
<feature type="region of interest" description="Disordered" evidence="2">
    <location>
        <begin position="503"/>
        <end position="522"/>
    </location>
</feature>
<feature type="region of interest" description="Disordered" evidence="2">
    <location>
        <begin position="2572"/>
        <end position="2637"/>
    </location>
</feature>
<name>A0A086K9J1_TOXGO</name>
<feature type="compositionally biased region" description="Basic and acidic residues" evidence="2">
    <location>
        <begin position="1060"/>
        <end position="1071"/>
    </location>
</feature>
<feature type="compositionally biased region" description="Low complexity" evidence="2">
    <location>
        <begin position="323"/>
        <end position="338"/>
    </location>
</feature>
<accession>A0A086K9J1</accession>
<feature type="compositionally biased region" description="Pro residues" evidence="2">
    <location>
        <begin position="579"/>
        <end position="588"/>
    </location>
</feature>
<feature type="region of interest" description="Disordered" evidence="2">
    <location>
        <begin position="2265"/>
        <end position="2316"/>
    </location>
</feature>
<feature type="compositionally biased region" description="Polar residues" evidence="2">
    <location>
        <begin position="2341"/>
        <end position="2351"/>
    </location>
</feature>
<feature type="compositionally biased region" description="Low complexity" evidence="2">
    <location>
        <begin position="603"/>
        <end position="613"/>
    </location>
</feature>
<feature type="compositionally biased region" description="Basic and acidic residues" evidence="2">
    <location>
        <begin position="2376"/>
        <end position="2386"/>
    </location>
</feature>
<keyword evidence="1" id="KW-0694">RNA-binding</keyword>
<feature type="compositionally biased region" description="Basic and acidic residues" evidence="2">
    <location>
        <begin position="2407"/>
        <end position="2485"/>
    </location>
</feature>
<feature type="compositionally biased region" description="Basic and acidic residues" evidence="2">
    <location>
        <begin position="1682"/>
        <end position="1700"/>
    </location>
</feature>
<feature type="compositionally biased region" description="Low complexity" evidence="2">
    <location>
        <begin position="2022"/>
        <end position="2033"/>
    </location>
</feature>
<feature type="compositionally biased region" description="Basic and acidic residues" evidence="2">
    <location>
        <begin position="2675"/>
        <end position="2685"/>
    </location>
</feature>
<dbReference type="PROSITE" id="PS50102">
    <property type="entry name" value="RRM"/>
    <property type="match status" value="1"/>
</dbReference>
<proteinExistence type="predicted"/>
<dbReference type="CDD" id="cd00590">
    <property type="entry name" value="RRM_SF"/>
    <property type="match status" value="1"/>
</dbReference>
<feature type="compositionally biased region" description="Low complexity" evidence="2">
    <location>
        <begin position="2595"/>
        <end position="2609"/>
    </location>
</feature>
<feature type="compositionally biased region" description="Basic and acidic residues" evidence="2">
    <location>
        <begin position="2086"/>
        <end position="2096"/>
    </location>
</feature>